<keyword evidence="1" id="KW-0472">Membrane</keyword>
<dbReference type="Proteomes" id="UP001304071">
    <property type="component" value="Chromosome 2"/>
</dbReference>
<evidence type="ECO:0000256" key="1">
    <source>
        <dbReference type="SAM" id="Phobius"/>
    </source>
</evidence>
<accession>A0ABZ0QHE0</accession>
<proteinExistence type="predicted"/>
<keyword evidence="3" id="KW-1185">Reference proteome</keyword>
<keyword evidence="1" id="KW-1133">Transmembrane helix</keyword>
<keyword evidence="1" id="KW-0812">Transmembrane</keyword>
<feature type="transmembrane region" description="Helical" evidence="1">
    <location>
        <begin position="81"/>
        <end position="104"/>
    </location>
</feature>
<dbReference type="RefSeq" id="WP_261897892.1">
    <property type="nucleotide sequence ID" value="NZ_AP024896.1"/>
</dbReference>
<evidence type="ECO:0000313" key="3">
    <source>
        <dbReference type="Proteomes" id="UP001304071"/>
    </source>
</evidence>
<reference evidence="2 3" key="1">
    <citation type="submission" date="2023-11" db="EMBL/GenBank/DDBJ databases">
        <title>Plant-associative lifestyle of Vibrio porteresiae and its evolutionary dynamics.</title>
        <authorList>
            <person name="Rameshkumar N."/>
            <person name="Kirti K."/>
        </authorList>
    </citation>
    <scope>NUCLEOTIDE SEQUENCE [LARGE SCALE GENOMIC DNA]</scope>
    <source>
        <strain evidence="2 3">MSSRF30</strain>
    </source>
</reference>
<sequence length="139" mass="15667">MKKKYVLVPPKGIRLDLNTIESELSFAQEKSTFQEGPEYCQIEGRIYNTVDPAESAIAEGDCLSRIHHPMTPSWVRRASQIIFAPVLFLTVVKMVISLFTMSLPNSFSELVIIILIFSLGLMVIWVYWVIFVSGPGKST</sequence>
<gene>
    <name evidence="2" type="ORF">R8Z52_23715</name>
</gene>
<evidence type="ECO:0000313" key="2">
    <source>
        <dbReference type="EMBL" id="WPC75924.1"/>
    </source>
</evidence>
<organism evidence="2 3">
    <name type="scientific">Vibrio porteresiae DSM 19223</name>
    <dbReference type="NCBI Taxonomy" id="1123496"/>
    <lineage>
        <taxon>Bacteria</taxon>
        <taxon>Pseudomonadati</taxon>
        <taxon>Pseudomonadota</taxon>
        <taxon>Gammaproteobacteria</taxon>
        <taxon>Vibrionales</taxon>
        <taxon>Vibrionaceae</taxon>
        <taxon>Vibrio</taxon>
    </lineage>
</organism>
<dbReference type="EMBL" id="CP138204">
    <property type="protein sequence ID" value="WPC75924.1"/>
    <property type="molecule type" value="Genomic_DNA"/>
</dbReference>
<protein>
    <submittedName>
        <fullName evidence="2">Uncharacterized protein</fullName>
    </submittedName>
</protein>
<name>A0ABZ0QHE0_9VIBR</name>
<feature type="transmembrane region" description="Helical" evidence="1">
    <location>
        <begin position="110"/>
        <end position="130"/>
    </location>
</feature>